<evidence type="ECO:0000256" key="1">
    <source>
        <dbReference type="ARBA" id="ARBA00022664"/>
    </source>
</evidence>
<feature type="compositionally biased region" description="Polar residues" evidence="3">
    <location>
        <begin position="295"/>
        <end position="313"/>
    </location>
</feature>
<dbReference type="AlphaFoldDB" id="A0A8H6HIV0"/>
<proteinExistence type="predicted"/>
<keyword evidence="2" id="KW-0863">Zinc-finger</keyword>
<dbReference type="InterPro" id="IPR032567">
    <property type="entry name" value="RTL1-rel"/>
</dbReference>
<dbReference type="GO" id="GO:0008270">
    <property type="term" value="F:zinc ion binding"/>
    <property type="evidence" value="ECO:0007669"/>
    <property type="project" value="UniProtKB-KW"/>
</dbReference>
<gene>
    <name evidence="5" type="ORF">DFP72DRAFT_822961</name>
</gene>
<dbReference type="PANTHER" id="PTHR15503:SF22">
    <property type="entry name" value="TRANSPOSON TY3-I GAG POLYPROTEIN"/>
    <property type="match status" value="1"/>
</dbReference>
<evidence type="ECO:0000313" key="5">
    <source>
        <dbReference type="EMBL" id="KAF6746536.1"/>
    </source>
</evidence>
<dbReference type="SMART" id="SM00343">
    <property type="entry name" value="ZnF_C2HC"/>
    <property type="match status" value="1"/>
</dbReference>
<protein>
    <recommendedName>
        <fullName evidence="4">CCHC-type domain-containing protein</fullName>
    </recommendedName>
</protein>
<dbReference type="OrthoDB" id="3263571at2759"/>
<dbReference type="SUPFAM" id="SSF57756">
    <property type="entry name" value="Retrovirus zinc finger-like domains"/>
    <property type="match status" value="1"/>
</dbReference>
<feature type="region of interest" description="Disordered" evidence="3">
    <location>
        <begin position="31"/>
        <end position="54"/>
    </location>
</feature>
<dbReference type="GO" id="GO:0006397">
    <property type="term" value="P:mRNA processing"/>
    <property type="evidence" value="ECO:0007669"/>
    <property type="project" value="UniProtKB-KW"/>
</dbReference>
<dbReference type="InterPro" id="IPR005162">
    <property type="entry name" value="Retrotrans_gag_dom"/>
</dbReference>
<organism evidence="5 6">
    <name type="scientific">Ephemerocybe angulata</name>
    <dbReference type="NCBI Taxonomy" id="980116"/>
    <lineage>
        <taxon>Eukaryota</taxon>
        <taxon>Fungi</taxon>
        <taxon>Dikarya</taxon>
        <taxon>Basidiomycota</taxon>
        <taxon>Agaricomycotina</taxon>
        <taxon>Agaricomycetes</taxon>
        <taxon>Agaricomycetidae</taxon>
        <taxon>Agaricales</taxon>
        <taxon>Agaricineae</taxon>
        <taxon>Psathyrellaceae</taxon>
        <taxon>Ephemerocybe</taxon>
    </lineage>
</organism>
<dbReference type="InterPro" id="IPR001878">
    <property type="entry name" value="Znf_CCHC"/>
</dbReference>
<dbReference type="InterPro" id="IPR036875">
    <property type="entry name" value="Znf_CCHC_sf"/>
</dbReference>
<dbReference type="Pfam" id="PF03732">
    <property type="entry name" value="Retrotrans_gag"/>
    <property type="match status" value="1"/>
</dbReference>
<feature type="region of interest" description="Disordered" evidence="3">
    <location>
        <begin position="291"/>
        <end position="313"/>
    </location>
</feature>
<evidence type="ECO:0000256" key="3">
    <source>
        <dbReference type="SAM" id="MobiDB-lite"/>
    </source>
</evidence>
<evidence type="ECO:0000259" key="4">
    <source>
        <dbReference type="PROSITE" id="PS50158"/>
    </source>
</evidence>
<dbReference type="Gene3D" id="4.10.60.10">
    <property type="entry name" value="Zinc finger, CCHC-type"/>
    <property type="match status" value="1"/>
</dbReference>
<evidence type="ECO:0000313" key="6">
    <source>
        <dbReference type="Proteomes" id="UP000521943"/>
    </source>
</evidence>
<feature type="compositionally biased region" description="Basic and acidic residues" evidence="3">
    <location>
        <begin position="33"/>
        <end position="54"/>
    </location>
</feature>
<dbReference type="PANTHER" id="PTHR15503">
    <property type="entry name" value="LDOC1 RELATED"/>
    <property type="match status" value="1"/>
</dbReference>
<dbReference type="GO" id="GO:0003676">
    <property type="term" value="F:nucleic acid binding"/>
    <property type="evidence" value="ECO:0007669"/>
    <property type="project" value="InterPro"/>
</dbReference>
<evidence type="ECO:0000256" key="2">
    <source>
        <dbReference type="PROSITE-ProRule" id="PRU00047"/>
    </source>
</evidence>
<keyword evidence="1" id="KW-0507">mRNA processing</keyword>
<feature type="domain" description="CCHC-type" evidence="4">
    <location>
        <begin position="278"/>
        <end position="294"/>
    </location>
</feature>
<comment type="caution">
    <text evidence="5">The sequence shown here is derived from an EMBL/GenBank/DDBJ whole genome shotgun (WGS) entry which is preliminary data.</text>
</comment>
<dbReference type="PROSITE" id="PS50158">
    <property type="entry name" value="ZF_CCHC"/>
    <property type="match status" value="1"/>
</dbReference>
<sequence>MRPVKEAVLRVVTATKNSGEQVATAVDKLSAWQEKREERESQRPKIKHPEPESFDGKSENVLTFLATLRLYFRVTKEQDPRTQVAYALGKIKGGKDDCASKWAATNRKEWLEAEERDEEAETLEEKETVVWPFKSYKDFETSFKNNFLLFDAKDTAKRELEKLKMTGTCEDYTRLFNTYAKDAEYDDEYLVYKYQQGLKEALRSRCMGTWPTPETLEEWKERAMKFDKVYRWDQEWKKDSAPTYRPQPKVTIPRRDPNAMEIDSITIEERKQLMSEGKCFYCKEKGHMSRACPKKNQNTGRPTNTRTINNANVDGTDKVMGLLAALSDEDREKVTAKWNSQQGF</sequence>
<reference evidence="5 6" key="1">
    <citation type="submission" date="2020-07" db="EMBL/GenBank/DDBJ databases">
        <title>Comparative genomics of pyrophilous fungi reveals a link between fire events and developmental genes.</title>
        <authorList>
            <consortium name="DOE Joint Genome Institute"/>
            <person name="Steindorff A.S."/>
            <person name="Carver A."/>
            <person name="Calhoun S."/>
            <person name="Stillman K."/>
            <person name="Liu H."/>
            <person name="Lipzen A."/>
            <person name="Pangilinan J."/>
            <person name="Labutti K."/>
            <person name="Bruns T.D."/>
            <person name="Grigoriev I.V."/>
        </authorList>
    </citation>
    <scope>NUCLEOTIDE SEQUENCE [LARGE SCALE GENOMIC DNA]</scope>
    <source>
        <strain evidence="5 6">CBS 144469</strain>
    </source>
</reference>
<name>A0A8H6HIV0_9AGAR</name>
<keyword evidence="2" id="KW-0479">Metal-binding</keyword>
<keyword evidence="2" id="KW-0862">Zinc</keyword>
<accession>A0A8H6HIV0</accession>
<dbReference type="Proteomes" id="UP000521943">
    <property type="component" value="Unassembled WGS sequence"/>
</dbReference>
<dbReference type="Pfam" id="PF00098">
    <property type="entry name" value="zf-CCHC"/>
    <property type="match status" value="1"/>
</dbReference>
<keyword evidence="6" id="KW-1185">Reference proteome</keyword>
<dbReference type="EMBL" id="JACGCI010000091">
    <property type="protein sequence ID" value="KAF6746536.1"/>
    <property type="molecule type" value="Genomic_DNA"/>
</dbReference>